<dbReference type="OrthoDB" id="9342734at2"/>
<evidence type="ECO:0000313" key="3">
    <source>
        <dbReference type="Proteomes" id="UP000012040"/>
    </source>
</evidence>
<dbReference type="HOGENOM" id="CLU_2506034_0_0_7"/>
<protein>
    <submittedName>
        <fullName evidence="2">Uncharacterized protein</fullName>
    </submittedName>
</protein>
<evidence type="ECO:0000256" key="1">
    <source>
        <dbReference type="SAM" id="MobiDB-lite"/>
    </source>
</evidence>
<dbReference type="RefSeq" id="WP_015470323.1">
    <property type="nucleotide sequence ID" value="NC_020813.1"/>
</dbReference>
<accession>M4V9C9</accession>
<proteinExistence type="predicted"/>
<organism evidence="2 3">
    <name type="scientific">Pseudobdellovibrio exovorus JSS</name>
    <dbReference type="NCBI Taxonomy" id="1184267"/>
    <lineage>
        <taxon>Bacteria</taxon>
        <taxon>Pseudomonadati</taxon>
        <taxon>Bdellovibrionota</taxon>
        <taxon>Bdellovibrionia</taxon>
        <taxon>Bdellovibrionales</taxon>
        <taxon>Pseudobdellovibrionaceae</taxon>
        <taxon>Pseudobdellovibrio</taxon>
    </lineage>
</organism>
<dbReference type="EMBL" id="CP003537">
    <property type="protein sequence ID" value="AGH95833.1"/>
    <property type="molecule type" value="Genomic_DNA"/>
</dbReference>
<dbReference type="KEGG" id="bex:A11Q_1617"/>
<dbReference type="AlphaFoldDB" id="M4V9C9"/>
<keyword evidence="3" id="KW-1185">Reference proteome</keyword>
<gene>
    <name evidence="2" type="ORF">A11Q_1617</name>
</gene>
<dbReference type="Proteomes" id="UP000012040">
    <property type="component" value="Chromosome"/>
</dbReference>
<dbReference type="PATRIC" id="fig|1184267.3.peg.1638"/>
<sequence length="85" mass="9527">MSNSSDQLDLNTALNGSLDSNSTAPQPTHKSNQMGRWSFIQQELENAIHNWDVLESNSPKLSPDEEQMVKIKGLIGQLKSKLEQF</sequence>
<name>M4V9C9_9BACT</name>
<reference evidence="2 3" key="1">
    <citation type="journal article" date="2013" name="ISME J.">
        <title>By their genes ye shall know them: genomic signatures of predatory bacteria.</title>
        <authorList>
            <person name="Pasternak Z."/>
            <person name="Pietrokovski S."/>
            <person name="Rotem O."/>
            <person name="Gophna U."/>
            <person name="Lurie-Weinberger M.N."/>
            <person name="Jurkevitch E."/>
        </authorList>
    </citation>
    <scope>NUCLEOTIDE SEQUENCE [LARGE SCALE GENOMIC DNA]</scope>
    <source>
        <strain evidence="2 3">JSS</strain>
    </source>
</reference>
<feature type="region of interest" description="Disordered" evidence="1">
    <location>
        <begin position="1"/>
        <end position="37"/>
    </location>
</feature>
<evidence type="ECO:0000313" key="2">
    <source>
        <dbReference type="EMBL" id="AGH95833.1"/>
    </source>
</evidence>